<dbReference type="SUPFAM" id="SSF63380">
    <property type="entry name" value="Riboflavin synthase domain-like"/>
    <property type="match status" value="1"/>
</dbReference>
<dbReference type="PRINTS" id="PR00371">
    <property type="entry name" value="FPNCR"/>
</dbReference>
<dbReference type="InterPro" id="IPR017938">
    <property type="entry name" value="Riboflavin_synthase-like_b-brl"/>
</dbReference>
<feature type="binding site" evidence="12">
    <location>
        <position position="418"/>
    </location>
    <ligand>
        <name>FAD</name>
        <dbReference type="ChEBI" id="CHEBI:57692"/>
    </ligand>
</feature>
<organism evidence="15 16">
    <name type="scientific">Xiashengella succiniciproducens</name>
    <dbReference type="NCBI Taxonomy" id="2949635"/>
    <lineage>
        <taxon>Bacteria</taxon>
        <taxon>Pseudomonadati</taxon>
        <taxon>Bacteroidota</taxon>
        <taxon>Bacteroidia</taxon>
        <taxon>Marinilabiliales</taxon>
        <taxon>Marinilabiliaceae</taxon>
        <taxon>Xiashengella</taxon>
    </lineage>
</organism>
<keyword evidence="10" id="KW-0198">Cysteine biosynthesis</keyword>
<dbReference type="GO" id="GO:0004783">
    <property type="term" value="F:sulfite reductase (NADPH) activity"/>
    <property type="evidence" value="ECO:0007669"/>
    <property type="project" value="UniProtKB-EC"/>
</dbReference>
<evidence type="ECO:0000256" key="9">
    <source>
        <dbReference type="ARBA" id="ARBA00023002"/>
    </source>
</evidence>
<evidence type="ECO:0000256" key="5">
    <source>
        <dbReference type="ARBA" id="ARBA00022643"/>
    </source>
</evidence>
<evidence type="ECO:0000259" key="13">
    <source>
        <dbReference type="PROSITE" id="PS50902"/>
    </source>
</evidence>
<protein>
    <recommendedName>
        <fullName evidence="1">assimilatory sulfite reductase (NADPH)</fullName>
        <ecNumber evidence="1">1.8.1.2</ecNumber>
    </recommendedName>
</protein>
<evidence type="ECO:0000313" key="16">
    <source>
        <dbReference type="Proteomes" id="UP001056426"/>
    </source>
</evidence>
<dbReference type="GO" id="GO:0019344">
    <property type="term" value="P:cysteine biosynthetic process"/>
    <property type="evidence" value="ECO:0007669"/>
    <property type="project" value="UniProtKB-KW"/>
</dbReference>
<dbReference type="GO" id="GO:0005829">
    <property type="term" value="C:cytosol"/>
    <property type="evidence" value="ECO:0007669"/>
    <property type="project" value="TreeGrafter"/>
</dbReference>
<feature type="binding site" evidence="12">
    <location>
        <begin position="128"/>
        <end position="131"/>
    </location>
    <ligand>
        <name>FMN</name>
        <dbReference type="ChEBI" id="CHEBI:58210"/>
    </ligand>
</feature>
<evidence type="ECO:0000313" key="15">
    <source>
        <dbReference type="EMBL" id="URW79124.1"/>
    </source>
</evidence>
<feature type="domain" description="Flavodoxin-like" evidence="13">
    <location>
        <begin position="75"/>
        <end position="217"/>
    </location>
</feature>
<dbReference type="InterPro" id="IPR039261">
    <property type="entry name" value="FNR_nucleotide-bd"/>
</dbReference>
<feature type="binding site" evidence="12">
    <location>
        <begin position="412"/>
        <end position="414"/>
    </location>
    <ligand>
        <name>FAD</name>
        <dbReference type="ChEBI" id="CHEBI:57692"/>
    </ligand>
</feature>
<dbReference type="Gene3D" id="1.20.990.10">
    <property type="entry name" value="NADPH-cytochrome p450 Reductase, Chain A, domain 3"/>
    <property type="match status" value="1"/>
</dbReference>
<dbReference type="InterPro" id="IPR029039">
    <property type="entry name" value="Flavoprotein-like_sf"/>
</dbReference>
<dbReference type="EMBL" id="CP098400">
    <property type="protein sequence ID" value="URW79124.1"/>
    <property type="molecule type" value="Genomic_DNA"/>
</dbReference>
<evidence type="ECO:0000256" key="8">
    <source>
        <dbReference type="ARBA" id="ARBA00022982"/>
    </source>
</evidence>
<evidence type="ECO:0000256" key="6">
    <source>
        <dbReference type="ARBA" id="ARBA00022827"/>
    </source>
</evidence>
<keyword evidence="5 12" id="KW-0288">FMN</keyword>
<dbReference type="SUPFAM" id="SSF52343">
    <property type="entry name" value="Ferredoxin reductase-like, C-terminal NADP-linked domain"/>
    <property type="match status" value="1"/>
</dbReference>
<keyword evidence="9" id="KW-0560">Oxidoreductase</keyword>
<feature type="domain" description="FAD-binding FR-type" evidence="14">
    <location>
        <begin position="242"/>
        <end position="456"/>
    </location>
</feature>
<evidence type="ECO:0000259" key="14">
    <source>
        <dbReference type="PROSITE" id="PS51384"/>
    </source>
</evidence>
<reference evidence="15" key="2">
    <citation type="submission" date="2022-06" db="EMBL/GenBank/DDBJ databases">
        <title>Xiashengella guii gen. nov. sp. nov., a bacterium isolated form anaerobic digestion tank.</title>
        <authorList>
            <person name="Huang H."/>
        </authorList>
    </citation>
    <scope>NUCLEOTIDE SEQUENCE</scope>
    <source>
        <strain evidence="15">Ai-910</strain>
    </source>
</reference>
<evidence type="ECO:0000256" key="7">
    <source>
        <dbReference type="ARBA" id="ARBA00022857"/>
    </source>
</evidence>
<dbReference type="Pfam" id="PF00175">
    <property type="entry name" value="NAD_binding_1"/>
    <property type="match status" value="1"/>
</dbReference>
<keyword evidence="16" id="KW-1185">Reference proteome</keyword>
<dbReference type="RefSeq" id="WP_250722757.1">
    <property type="nucleotide sequence ID" value="NZ_CP098400.1"/>
</dbReference>
<evidence type="ECO:0000256" key="10">
    <source>
        <dbReference type="ARBA" id="ARBA00023192"/>
    </source>
</evidence>
<dbReference type="PIRSF" id="PIRSF000207">
    <property type="entry name" value="SiR-FP_CysJ"/>
    <property type="match status" value="1"/>
</dbReference>
<reference evidence="15" key="1">
    <citation type="submission" date="2022-05" db="EMBL/GenBank/DDBJ databases">
        <authorList>
            <person name="Sun X."/>
        </authorList>
    </citation>
    <scope>NUCLEOTIDE SEQUENCE</scope>
    <source>
        <strain evidence="15">Ai-910</strain>
    </source>
</reference>
<dbReference type="Pfam" id="PF00258">
    <property type="entry name" value="Flavodoxin_1"/>
    <property type="match status" value="1"/>
</dbReference>
<dbReference type="InterPro" id="IPR001433">
    <property type="entry name" value="OxRdtase_FAD/NAD-bd"/>
</dbReference>
<dbReference type="PANTHER" id="PTHR19384">
    <property type="entry name" value="NITRIC OXIDE SYNTHASE-RELATED"/>
    <property type="match status" value="1"/>
</dbReference>
<dbReference type="CDD" id="cd06199">
    <property type="entry name" value="SiR"/>
    <property type="match status" value="1"/>
</dbReference>
<keyword evidence="2" id="KW-0813">Transport</keyword>
<evidence type="ECO:0000256" key="1">
    <source>
        <dbReference type="ARBA" id="ARBA00012604"/>
    </source>
</evidence>
<dbReference type="PRINTS" id="PR00369">
    <property type="entry name" value="FLAVODOXIN"/>
</dbReference>
<dbReference type="FunFam" id="3.40.50.80:FF:000001">
    <property type="entry name" value="NADPH--cytochrome P450 reductase 1"/>
    <property type="match status" value="1"/>
</dbReference>
<feature type="binding site" evidence="12">
    <location>
        <position position="569"/>
    </location>
    <ligand>
        <name>NADP(+)</name>
        <dbReference type="ChEBI" id="CHEBI:58349"/>
    </ligand>
</feature>
<feature type="binding site" evidence="12">
    <location>
        <position position="330"/>
    </location>
    <ligand>
        <name>FAD</name>
        <dbReference type="ChEBI" id="CHEBI:57692"/>
    </ligand>
</feature>
<dbReference type="PROSITE" id="PS51384">
    <property type="entry name" value="FAD_FR"/>
    <property type="match status" value="1"/>
</dbReference>
<feature type="binding site" evidence="12">
    <location>
        <begin position="527"/>
        <end position="528"/>
    </location>
    <ligand>
        <name>NADP(+)</name>
        <dbReference type="ChEBI" id="CHEBI:58349"/>
    </ligand>
</feature>
<sequence length="607" mass="68174">MSDNQLFKPEERIELQRVLSKMNREQLLWLGGYISAAIDFAPAVHASYANPVIEPKVLTHLEEESSGAVSSPQSLTILFGSHSGNSEKIAQIARKEAQRLGLEAKVRNMEDYNPRSLKDEEQLLVIVSTHGEGEPPLAAQELYEKLKSGRGFSAENIRYSVIALGDSTYKHFCKTGHDFFEFLKKLGASPLRDVVELDTDFNTRLSGLIPEVVGQFATVNAAQSAQSSRPAAAKDVEVDIQDGPVEVEIIEKIQLNGRGADKETWHIELVAEHPALKYQPGDAIEVFTENDPSLVAAVLDTVGLDGRELVDIDGARMSLKEALQYHSELTVLTAPVVKKYSTFLQNETFNRLLEDPEQLSAFLAGTDVLDLLQKYPAELKAVDLVSTLRRLAPRAYSIASSPEEVGNEIHITVGAVRYEKEGRRRNGVCSTFLADRVDVGQRLKVKIRSNNQFRLPEDDNTSVIMVGAGTGIAPYRGFLQQRAALGHKGRNWLIFGDRHFTTDFLYQTEWLKYRNSGLLTRLDVAFSRDQEQKIYVQHKMKQNAGELYKWISEGGRFYVCGDMKTMAVDVRNTFLSILQSEGGMSPEESLEYFNKMRKERRYQEDVY</sequence>
<dbReference type="InterPro" id="IPR017927">
    <property type="entry name" value="FAD-bd_FR_type"/>
</dbReference>
<dbReference type="InterPro" id="IPR023173">
    <property type="entry name" value="NADPH_Cyt_P450_Rdtase_alpha"/>
</dbReference>
<keyword evidence="7 12" id="KW-0521">NADP</keyword>
<dbReference type="InterPro" id="IPR001709">
    <property type="entry name" value="Flavoprot_Pyr_Nucl_cyt_Rdtase"/>
</dbReference>
<dbReference type="PANTHER" id="PTHR19384:SF128">
    <property type="entry name" value="NADPH OXIDOREDUCTASE A"/>
    <property type="match status" value="1"/>
</dbReference>
<dbReference type="GO" id="GO:0050660">
    <property type="term" value="F:flavin adenine dinucleotide binding"/>
    <property type="evidence" value="ECO:0007669"/>
    <property type="project" value="InterPro"/>
</dbReference>
<dbReference type="PROSITE" id="PS50902">
    <property type="entry name" value="FLAVODOXIN_LIKE"/>
    <property type="match status" value="1"/>
</dbReference>
<feature type="binding site" evidence="12">
    <location>
        <begin position="394"/>
        <end position="397"/>
    </location>
    <ligand>
        <name>FAD</name>
        <dbReference type="ChEBI" id="CHEBI:57692"/>
    </ligand>
</feature>
<keyword evidence="3" id="KW-0028">Amino-acid biosynthesis</keyword>
<comment type="cofactor">
    <cofactor evidence="12">
        <name>FMN</name>
        <dbReference type="ChEBI" id="CHEBI:58210"/>
    </cofactor>
    <text evidence="12">Binds 1 FMN per subunit.</text>
</comment>
<evidence type="ECO:0000256" key="2">
    <source>
        <dbReference type="ARBA" id="ARBA00022448"/>
    </source>
</evidence>
<feature type="binding site" evidence="12">
    <location>
        <position position="364"/>
    </location>
    <ligand>
        <name>FAD</name>
        <dbReference type="ChEBI" id="CHEBI:57692"/>
    </ligand>
</feature>
<dbReference type="Proteomes" id="UP001056426">
    <property type="component" value="Chromosome"/>
</dbReference>
<dbReference type="EC" id="1.8.1.2" evidence="1"/>
<dbReference type="Pfam" id="PF00667">
    <property type="entry name" value="FAD_binding_1"/>
    <property type="match status" value="1"/>
</dbReference>
<evidence type="ECO:0000256" key="4">
    <source>
        <dbReference type="ARBA" id="ARBA00022630"/>
    </source>
</evidence>
<gene>
    <name evidence="15" type="ORF">M9189_09695</name>
</gene>
<dbReference type="KEGG" id="alkq:M9189_09695"/>
<comment type="cofactor">
    <cofactor evidence="12">
        <name>FAD</name>
        <dbReference type="ChEBI" id="CHEBI:57692"/>
    </cofactor>
    <text evidence="12">Binds 1 FAD per subunit.</text>
</comment>
<dbReference type="InterPro" id="IPR001094">
    <property type="entry name" value="Flavdoxin-like"/>
</dbReference>
<dbReference type="Gene3D" id="3.40.50.360">
    <property type="match status" value="1"/>
</dbReference>
<dbReference type="AlphaFoldDB" id="A0A9J6ZMM3"/>
<feature type="binding site" evidence="12">
    <location>
        <begin position="533"/>
        <end position="537"/>
    </location>
    <ligand>
        <name>NADP(+)</name>
        <dbReference type="ChEBI" id="CHEBI:58349"/>
    </ligand>
</feature>
<accession>A0A9J6ZMM3</accession>
<keyword evidence="8" id="KW-0249">Electron transport</keyword>
<proteinExistence type="predicted"/>
<feature type="binding site" evidence="12">
    <location>
        <begin position="427"/>
        <end position="430"/>
    </location>
    <ligand>
        <name>FAD</name>
        <dbReference type="ChEBI" id="CHEBI:57692"/>
    </ligand>
</feature>
<dbReference type="Gene3D" id="2.40.30.10">
    <property type="entry name" value="Translation factors"/>
    <property type="match status" value="1"/>
</dbReference>
<evidence type="ECO:0000256" key="11">
    <source>
        <dbReference type="ARBA" id="ARBA00052219"/>
    </source>
</evidence>
<dbReference type="InterPro" id="IPR010199">
    <property type="entry name" value="CysJ"/>
</dbReference>
<feature type="binding site" evidence="12">
    <location>
        <begin position="164"/>
        <end position="173"/>
    </location>
    <ligand>
        <name>FMN</name>
        <dbReference type="ChEBI" id="CHEBI:58210"/>
    </ligand>
</feature>
<dbReference type="GO" id="GO:0010181">
    <property type="term" value="F:FMN binding"/>
    <property type="evidence" value="ECO:0007669"/>
    <property type="project" value="InterPro"/>
</dbReference>
<evidence type="ECO:0000256" key="3">
    <source>
        <dbReference type="ARBA" id="ARBA00022605"/>
    </source>
</evidence>
<dbReference type="SUPFAM" id="SSF52218">
    <property type="entry name" value="Flavoproteins"/>
    <property type="match status" value="1"/>
</dbReference>
<keyword evidence="6 12" id="KW-0274">FAD</keyword>
<dbReference type="Gene3D" id="3.40.50.80">
    <property type="entry name" value="Nucleotide-binding domain of ferredoxin-NADP reductase (FNR) module"/>
    <property type="match status" value="1"/>
</dbReference>
<keyword evidence="4" id="KW-0285">Flavoprotein</keyword>
<comment type="catalytic activity">
    <reaction evidence="11">
        <text>hydrogen sulfide + 3 NADP(+) + 3 H2O = sulfite + 3 NADPH + 4 H(+)</text>
        <dbReference type="Rhea" id="RHEA:13801"/>
        <dbReference type="ChEBI" id="CHEBI:15377"/>
        <dbReference type="ChEBI" id="CHEBI:15378"/>
        <dbReference type="ChEBI" id="CHEBI:17359"/>
        <dbReference type="ChEBI" id="CHEBI:29919"/>
        <dbReference type="ChEBI" id="CHEBI:57783"/>
        <dbReference type="ChEBI" id="CHEBI:58349"/>
        <dbReference type="EC" id="1.8.1.2"/>
    </reaction>
</comment>
<name>A0A9J6ZMM3_9BACT</name>
<feature type="binding site" evidence="12">
    <location>
        <position position="607"/>
    </location>
    <ligand>
        <name>FAD</name>
        <dbReference type="ChEBI" id="CHEBI:57692"/>
    </ligand>
</feature>
<evidence type="ECO:0000256" key="12">
    <source>
        <dbReference type="PIRSR" id="PIRSR000207-1"/>
    </source>
</evidence>
<dbReference type="InterPro" id="IPR008254">
    <property type="entry name" value="Flavodoxin/NO_synth"/>
</dbReference>
<dbReference type="InterPro" id="IPR003097">
    <property type="entry name" value="CysJ-like_FAD-binding"/>
</dbReference>